<dbReference type="Gene3D" id="3.40.50.300">
    <property type="entry name" value="P-loop containing nucleotide triphosphate hydrolases"/>
    <property type="match status" value="1"/>
</dbReference>
<accession>A0AAV0SXD0</accession>
<gene>
    <name evidence="1" type="ORF">PDE001_LOCUS57</name>
</gene>
<dbReference type="InterPro" id="IPR027417">
    <property type="entry name" value="P-loop_NTPase"/>
</dbReference>
<name>A0AAV0SXD0_9STRA</name>
<dbReference type="Proteomes" id="UP001162029">
    <property type="component" value="Unassembled WGS sequence"/>
</dbReference>
<protein>
    <submittedName>
        <fullName evidence="1">Uncharacterized protein</fullName>
    </submittedName>
</protein>
<dbReference type="SUPFAM" id="SSF52540">
    <property type="entry name" value="P-loop containing nucleoside triphosphate hydrolases"/>
    <property type="match status" value="1"/>
</dbReference>
<proteinExistence type="predicted"/>
<dbReference type="EMBL" id="CANTFM010000013">
    <property type="protein sequence ID" value="CAI5708320.1"/>
    <property type="molecule type" value="Genomic_DNA"/>
</dbReference>
<organism evidence="1 2">
    <name type="scientific">Peronospora destructor</name>
    <dbReference type="NCBI Taxonomy" id="86335"/>
    <lineage>
        <taxon>Eukaryota</taxon>
        <taxon>Sar</taxon>
        <taxon>Stramenopiles</taxon>
        <taxon>Oomycota</taxon>
        <taxon>Peronosporomycetes</taxon>
        <taxon>Peronosporales</taxon>
        <taxon>Peronosporaceae</taxon>
        <taxon>Peronospora</taxon>
    </lineage>
</organism>
<comment type="caution">
    <text evidence="1">The sequence shown here is derived from an EMBL/GenBank/DDBJ whole genome shotgun (WGS) entry which is preliminary data.</text>
</comment>
<reference evidence="1" key="1">
    <citation type="submission" date="2022-12" db="EMBL/GenBank/DDBJ databases">
        <authorList>
            <person name="Webb A."/>
        </authorList>
    </citation>
    <scope>NUCLEOTIDE SEQUENCE</scope>
    <source>
        <strain evidence="1">Pd1</strain>
    </source>
</reference>
<keyword evidence="2" id="KW-1185">Reference proteome</keyword>
<evidence type="ECO:0000313" key="1">
    <source>
        <dbReference type="EMBL" id="CAI5708320.1"/>
    </source>
</evidence>
<sequence length="343" mass="37691">MYQMCRTERLDAAFGSSGALKSIKRFLLKTRSSVTLDRLSYATKVLLVESSRVGVAGLVHKVEEGLESEQLYGNTAASAFRNTTAADVIVAPESQQLKERENYEREKPMEAKPERAGGLWGFFGKKAKSEQSAAVMAPISLGNKVSWAIEGEDDKMIPDSATHNDEIVAVAQAESIHHCIQYDSILTNAALVASNEMTVGDSKCRTTELIDNIEPDIESDDHYVSIASPRRNRALDDNELWTVKPCSLAWSNLCLNFKSWKASSAGTTLSGSDEVVLKDVSGTVKAGEFLVIAGPSRDESRALMSCLAGFEDAMKGDVTVNGREWSEQDEPLHWLRHARRFVL</sequence>
<dbReference type="AlphaFoldDB" id="A0AAV0SXD0"/>
<evidence type="ECO:0000313" key="2">
    <source>
        <dbReference type="Proteomes" id="UP001162029"/>
    </source>
</evidence>